<accession>A0A2A2A9T2</accession>
<feature type="domain" description="FAD-binding" evidence="6">
    <location>
        <begin position="308"/>
        <end position="347"/>
    </location>
</feature>
<keyword evidence="2" id="KW-0285">Flavoprotein</keyword>
<feature type="domain" description="FAD-binding" evidence="6">
    <location>
        <begin position="6"/>
        <end position="183"/>
    </location>
</feature>
<dbReference type="GO" id="GO:0071949">
    <property type="term" value="F:FAD binding"/>
    <property type="evidence" value="ECO:0007669"/>
    <property type="project" value="InterPro"/>
</dbReference>
<dbReference type="InterPro" id="IPR050493">
    <property type="entry name" value="FAD-dep_Monooxygenase_BioMet"/>
</dbReference>
<keyword evidence="5" id="KW-0503">Monooxygenase</keyword>
<dbReference type="RefSeq" id="WP_095550014.1">
    <property type="nucleotide sequence ID" value="NZ_NSJF01000004.1"/>
</dbReference>
<dbReference type="PANTHER" id="PTHR13789">
    <property type="entry name" value="MONOOXYGENASE"/>
    <property type="match status" value="1"/>
</dbReference>
<dbReference type="PANTHER" id="PTHR13789:SF318">
    <property type="entry name" value="GERANYLGERANYL DIPHOSPHATE REDUCTASE"/>
    <property type="match status" value="1"/>
</dbReference>
<evidence type="ECO:0000256" key="5">
    <source>
        <dbReference type="ARBA" id="ARBA00023033"/>
    </source>
</evidence>
<sequence>MQATSQALVAGGGIAGLSAAIVLAEQGFATTLIEQTPQFVEVGAGLQIGPNAWRCLRAWGLERDVLAVSSLPHAMVAKNLHTGAVLGTLPLGLSSEQRYGAPYATVLRADLLNCLAQRARQTERLTLRMAGQVQAIDSHCAGQAVSLRMAGADGVTQQLQGELLLIADGAGGRLRQQTNVEAAQEPLSRSGYTAYRGIIRQSALPHCLRSQQVSAWLGKYLHAVTYPLRGNDWLNVVLIANDTALAHSTRRGSADIQAVLGSIERHGPLAKDLKDTILAIEAHGMNTLGYRWTEWPLRIRRPVPSPRALASGRMALLGDAAHPMVPFLAQGAAMAIEDAQQLGQCLQGLQADAPAQAIPAALAQWARLRAGRVAKVQKQALRNGRIFHAQGLVRHGRDAALRLMGAYLMDKPWLFAGGPVPKSEKA</sequence>
<comment type="cofactor">
    <cofactor evidence="1">
        <name>FAD</name>
        <dbReference type="ChEBI" id="CHEBI:57692"/>
    </cofactor>
</comment>
<dbReference type="AlphaFoldDB" id="A0A2A2A9T2"/>
<dbReference type="SUPFAM" id="SSF51905">
    <property type="entry name" value="FAD/NAD(P)-binding domain"/>
    <property type="match status" value="1"/>
</dbReference>
<evidence type="ECO:0000256" key="4">
    <source>
        <dbReference type="ARBA" id="ARBA00023002"/>
    </source>
</evidence>
<dbReference type="Proteomes" id="UP000217999">
    <property type="component" value="Unassembled WGS sequence"/>
</dbReference>
<reference evidence="7 8" key="1">
    <citation type="submission" date="2017-08" db="EMBL/GenBank/DDBJ databases">
        <title>WGS of Clinical strains of the CDC Group NO-1 linked to zoonotic infections in humans.</title>
        <authorList>
            <person name="Bernier A.-M."/>
            <person name="Bernard K."/>
        </authorList>
    </citation>
    <scope>NUCLEOTIDE SEQUENCE [LARGE SCALE GENOMIC DNA]</scope>
    <source>
        <strain evidence="7 8">NML03-0146</strain>
    </source>
</reference>
<keyword evidence="3" id="KW-0274">FAD</keyword>
<evidence type="ECO:0000259" key="6">
    <source>
        <dbReference type="Pfam" id="PF01494"/>
    </source>
</evidence>
<evidence type="ECO:0000256" key="2">
    <source>
        <dbReference type="ARBA" id="ARBA00022630"/>
    </source>
</evidence>
<evidence type="ECO:0000313" key="7">
    <source>
        <dbReference type="EMBL" id="PAT34339.1"/>
    </source>
</evidence>
<evidence type="ECO:0000256" key="3">
    <source>
        <dbReference type="ARBA" id="ARBA00022827"/>
    </source>
</evidence>
<name>A0A2A2A9T2_9BURK</name>
<keyword evidence="4" id="KW-0560">Oxidoreductase</keyword>
<dbReference type="PRINTS" id="PR00420">
    <property type="entry name" value="RNGMNOXGNASE"/>
</dbReference>
<protein>
    <submittedName>
        <fullName evidence="7">FAD-dependent oxidoreductase</fullName>
    </submittedName>
</protein>
<evidence type="ECO:0000313" key="8">
    <source>
        <dbReference type="Proteomes" id="UP000217999"/>
    </source>
</evidence>
<proteinExistence type="predicted"/>
<dbReference type="SUPFAM" id="SSF54373">
    <property type="entry name" value="FAD-linked reductases, C-terminal domain"/>
    <property type="match status" value="1"/>
</dbReference>
<dbReference type="InterPro" id="IPR036188">
    <property type="entry name" value="FAD/NAD-bd_sf"/>
</dbReference>
<dbReference type="Gene3D" id="3.50.50.60">
    <property type="entry name" value="FAD/NAD(P)-binding domain"/>
    <property type="match status" value="1"/>
</dbReference>
<dbReference type="InterPro" id="IPR002938">
    <property type="entry name" value="FAD-bd"/>
</dbReference>
<comment type="caution">
    <text evidence="7">The sequence shown here is derived from an EMBL/GenBank/DDBJ whole genome shotgun (WGS) entry which is preliminary data.</text>
</comment>
<organism evidence="7 8">
    <name type="scientific">Vandammella animalimorsus</name>
    <dbReference type="NCBI Taxonomy" id="2029117"/>
    <lineage>
        <taxon>Bacteria</taxon>
        <taxon>Pseudomonadati</taxon>
        <taxon>Pseudomonadota</taxon>
        <taxon>Betaproteobacteria</taxon>
        <taxon>Burkholderiales</taxon>
        <taxon>Comamonadaceae</taxon>
        <taxon>Vandammella</taxon>
    </lineage>
</organism>
<evidence type="ECO:0000256" key="1">
    <source>
        <dbReference type="ARBA" id="ARBA00001974"/>
    </source>
</evidence>
<dbReference type="EMBL" id="NSJF01000004">
    <property type="protein sequence ID" value="PAT34339.1"/>
    <property type="molecule type" value="Genomic_DNA"/>
</dbReference>
<dbReference type="Pfam" id="PF01494">
    <property type="entry name" value="FAD_binding_3"/>
    <property type="match status" value="2"/>
</dbReference>
<gene>
    <name evidence="7" type="ORF">CK620_08935</name>
</gene>
<dbReference type="GO" id="GO:0004497">
    <property type="term" value="F:monooxygenase activity"/>
    <property type="evidence" value="ECO:0007669"/>
    <property type="project" value="UniProtKB-KW"/>
</dbReference>